<protein>
    <recommendedName>
        <fullName evidence="3">Reverse transcriptase domain</fullName>
    </recommendedName>
</protein>
<name>A0A5E4M9M3_9HEMI</name>
<proteinExistence type="predicted"/>
<sequence length="65" mass="7329">METLVRVQVGNSITDPVTVNSGLRQGDSLSPILFNVVLEMVIREMKIEPQEDIRLQDMSIGLWLC</sequence>
<evidence type="ECO:0000313" key="1">
    <source>
        <dbReference type="EMBL" id="VVC26534.1"/>
    </source>
</evidence>
<dbReference type="AlphaFoldDB" id="A0A5E4M9M3"/>
<organism evidence="1 2">
    <name type="scientific">Cinara cedri</name>
    <dbReference type="NCBI Taxonomy" id="506608"/>
    <lineage>
        <taxon>Eukaryota</taxon>
        <taxon>Metazoa</taxon>
        <taxon>Ecdysozoa</taxon>
        <taxon>Arthropoda</taxon>
        <taxon>Hexapoda</taxon>
        <taxon>Insecta</taxon>
        <taxon>Pterygota</taxon>
        <taxon>Neoptera</taxon>
        <taxon>Paraneoptera</taxon>
        <taxon>Hemiptera</taxon>
        <taxon>Sternorrhyncha</taxon>
        <taxon>Aphidomorpha</taxon>
        <taxon>Aphidoidea</taxon>
        <taxon>Aphididae</taxon>
        <taxon>Lachninae</taxon>
        <taxon>Cinara</taxon>
    </lineage>
</organism>
<dbReference type="OrthoDB" id="7978815at2759"/>
<evidence type="ECO:0000313" key="2">
    <source>
        <dbReference type="Proteomes" id="UP000325440"/>
    </source>
</evidence>
<keyword evidence="2" id="KW-1185">Reference proteome</keyword>
<accession>A0A5E4M9M3</accession>
<dbReference type="Proteomes" id="UP000325440">
    <property type="component" value="Unassembled WGS sequence"/>
</dbReference>
<reference evidence="1 2" key="1">
    <citation type="submission" date="2019-08" db="EMBL/GenBank/DDBJ databases">
        <authorList>
            <person name="Alioto T."/>
            <person name="Alioto T."/>
            <person name="Gomez Garrido J."/>
        </authorList>
    </citation>
    <scope>NUCLEOTIDE SEQUENCE [LARGE SCALE GENOMIC DNA]</scope>
</reference>
<gene>
    <name evidence="1" type="ORF">CINCED_3A005148</name>
</gene>
<evidence type="ECO:0008006" key="3">
    <source>
        <dbReference type="Google" id="ProtNLM"/>
    </source>
</evidence>
<dbReference type="EMBL" id="CABPRJ010000036">
    <property type="protein sequence ID" value="VVC26534.1"/>
    <property type="molecule type" value="Genomic_DNA"/>
</dbReference>